<dbReference type="Pfam" id="PF24068">
    <property type="entry name" value="TPD1_C"/>
    <property type="match status" value="1"/>
</dbReference>
<dbReference type="Proteomes" id="UP000823388">
    <property type="component" value="Chromosome 8N"/>
</dbReference>
<protein>
    <submittedName>
        <fullName evidence="2">Uncharacterized protein</fullName>
    </submittedName>
</protein>
<dbReference type="AlphaFoldDB" id="A0A8T0P824"/>
<comment type="caution">
    <text evidence="2">The sequence shown here is derived from an EMBL/GenBank/DDBJ whole genome shotgun (WGS) entry which is preliminary data.</text>
</comment>
<reference evidence="2" key="1">
    <citation type="submission" date="2020-05" db="EMBL/GenBank/DDBJ databases">
        <title>WGS assembly of Panicum virgatum.</title>
        <authorList>
            <person name="Lovell J.T."/>
            <person name="Jenkins J."/>
            <person name="Shu S."/>
            <person name="Juenger T.E."/>
            <person name="Schmutz J."/>
        </authorList>
    </citation>
    <scope>NUCLEOTIDE SEQUENCE</scope>
    <source>
        <strain evidence="2">AP13</strain>
    </source>
</reference>
<dbReference type="GO" id="GO:0001709">
    <property type="term" value="P:cell fate determination"/>
    <property type="evidence" value="ECO:0007669"/>
    <property type="project" value="TreeGrafter"/>
</dbReference>
<sequence>MSRKNAEYCRLSDLAVTQISLPPKMEGYKEYMVMVENRCICTQTNVKLACGGFNASMGVDPNVLSMDDNGNLCSLNGGGRISMAAWALTTTSSSPTRFDPESSTMTCS</sequence>
<accession>A0A8T0P824</accession>
<evidence type="ECO:0000256" key="1">
    <source>
        <dbReference type="ARBA" id="ARBA00022729"/>
    </source>
</evidence>
<dbReference type="EMBL" id="CM029052">
    <property type="protein sequence ID" value="KAG2557933.1"/>
    <property type="molecule type" value="Genomic_DNA"/>
</dbReference>
<dbReference type="PANTHER" id="PTHR33184">
    <property type="entry name" value="PROTEIN TAPETUM DETERMINANT 1-LIKE-RELATED"/>
    <property type="match status" value="1"/>
</dbReference>
<organism evidence="2 3">
    <name type="scientific">Panicum virgatum</name>
    <name type="common">Blackwell switchgrass</name>
    <dbReference type="NCBI Taxonomy" id="38727"/>
    <lineage>
        <taxon>Eukaryota</taxon>
        <taxon>Viridiplantae</taxon>
        <taxon>Streptophyta</taxon>
        <taxon>Embryophyta</taxon>
        <taxon>Tracheophyta</taxon>
        <taxon>Spermatophyta</taxon>
        <taxon>Magnoliopsida</taxon>
        <taxon>Liliopsida</taxon>
        <taxon>Poales</taxon>
        <taxon>Poaceae</taxon>
        <taxon>PACMAD clade</taxon>
        <taxon>Panicoideae</taxon>
        <taxon>Panicodae</taxon>
        <taxon>Paniceae</taxon>
        <taxon>Panicinae</taxon>
        <taxon>Panicum</taxon>
        <taxon>Panicum sect. Hiantes</taxon>
    </lineage>
</organism>
<name>A0A8T0P824_PANVG</name>
<evidence type="ECO:0000313" key="2">
    <source>
        <dbReference type="EMBL" id="KAG2557933.1"/>
    </source>
</evidence>
<dbReference type="PANTHER" id="PTHR33184:SF50">
    <property type="entry name" value="PUTATIVE-RELATED"/>
    <property type="match status" value="1"/>
</dbReference>
<evidence type="ECO:0000313" key="3">
    <source>
        <dbReference type="Proteomes" id="UP000823388"/>
    </source>
</evidence>
<keyword evidence="1" id="KW-0732">Signal</keyword>
<keyword evidence="3" id="KW-1185">Reference proteome</keyword>
<proteinExistence type="predicted"/>
<dbReference type="InterPro" id="IPR040361">
    <property type="entry name" value="TPD1"/>
</dbReference>
<gene>
    <name evidence="2" type="ORF">PVAP13_8NG234200</name>
</gene>